<feature type="signal peptide" evidence="7">
    <location>
        <begin position="1"/>
        <end position="30"/>
    </location>
</feature>
<dbReference type="Pfam" id="PF08531">
    <property type="entry name" value="Bac_rhamnosid_N"/>
    <property type="match status" value="1"/>
</dbReference>
<dbReference type="Gene3D" id="1.50.10.10">
    <property type="match status" value="2"/>
</dbReference>
<dbReference type="Gene3D" id="2.60.420.10">
    <property type="entry name" value="Maltose phosphorylase, domain 3"/>
    <property type="match status" value="1"/>
</dbReference>
<dbReference type="PANTHER" id="PTHR33307:SF6">
    <property type="entry name" value="ALPHA-RHAMNOSIDASE (EUROFUNG)-RELATED"/>
    <property type="match status" value="1"/>
</dbReference>
<reference evidence="9 10" key="1">
    <citation type="submission" date="2020-08" db="EMBL/GenBank/DDBJ databases">
        <title>Genome public.</title>
        <authorList>
            <person name="Liu C."/>
            <person name="Sun Q."/>
        </authorList>
    </citation>
    <scope>NUCLEOTIDE SEQUENCE [LARGE SCALE GENOMIC DNA]</scope>
    <source>
        <strain evidence="9 10">NSJ-27</strain>
    </source>
</reference>
<protein>
    <recommendedName>
        <fullName evidence="2">alpha-L-rhamnosidase</fullName>
        <ecNumber evidence="2">3.2.1.40</ecNumber>
    </recommendedName>
</protein>
<dbReference type="InterPro" id="IPR035396">
    <property type="entry name" value="Bac_rhamnosid6H"/>
</dbReference>
<dbReference type="InterPro" id="IPR016007">
    <property type="entry name" value="Alpha_rhamnosid"/>
</dbReference>
<keyword evidence="7" id="KW-0732">Signal</keyword>
<keyword evidence="6" id="KW-0812">Transmembrane</keyword>
<evidence type="ECO:0000256" key="4">
    <source>
        <dbReference type="ARBA" id="ARBA00023295"/>
    </source>
</evidence>
<dbReference type="PROSITE" id="PS50022">
    <property type="entry name" value="FA58C_3"/>
    <property type="match status" value="1"/>
</dbReference>
<dbReference type="GO" id="GO:0016787">
    <property type="term" value="F:hydrolase activity"/>
    <property type="evidence" value="ECO:0007669"/>
    <property type="project" value="UniProtKB-KW"/>
</dbReference>
<evidence type="ECO:0000313" key="10">
    <source>
        <dbReference type="Proteomes" id="UP000649151"/>
    </source>
</evidence>
<evidence type="ECO:0000256" key="7">
    <source>
        <dbReference type="SAM" id="SignalP"/>
    </source>
</evidence>
<dbReference type="InterPro" id="IPR012341">
    <property type="entry name" value="6hp_glycosidase-like_sf"/>
</dbReference>
<dbReference type="PANTHER" id="PTHR33307">
    <property type="entry name" value="ALPHA-RHAMNOSIDASE (EUROFUNG)"/>
    <property type="match status" value="1"/>
</dbReference>
<gene>
    <name evidence="9" type="ORF">H8Z77_01220</name>
</gene>
<dbReference type="SUPFAM" id="SSF49785">
    <property type="entry name" value="Galactose-binding domain-like"/>
    <property type="match status" value="2"/>
</dbReference>
<dbReference type="Pfam" id="PF00754">
    <property type="entry name" value="F5_F8_type_C"/>
    <property type="match status" value="1"/>
</dbReference>
<dbReference type="InterPro" id="IPR013737">
    <property type="entry name" value="Bac_rhamnosid_N"/>
</dbReference>
<dbReference type="Pfam" id="PF05592">
    <property type="entry name" value="Bac_rhamnosid"/>
    <property type="match status" value="1"/>
</dbReference>
<dbReference type="SUPFAM" id="SSF48208">
    <property type="entry name" value="Six-hairpin glycosidases"/>
    <property type="match status" value="2"/>
</dbReference>
<dbReference type="Pfam" id="PF17389">
    <property type="entry name" value="Bac_rhamnosid6H"/>
    <property type="match status" value="2"/>
</dbReference>
<dbReference type="EC" id="3.2.1.40" evidence="2"/>
<accession>A0ABR7ING7</accession>
<keyword evidence="6" id="KW-0472">Membrane</keyword>
<feature type="transmembrane region" description="Helical" evidence="6">
    <location>
        <begin position="1655"/>
        <end position="1673"/>
    </location>
</feature>
<dbReference type="Gene3D" id="1.20.1270.90">
    <property type="entry name" value="AF1782-like"/>
    <property type="match status" value="3"/>
</dbReference>
<dbReference type="Gene3D" id="2.60.120.260">
    <property type="entry name" value="Galactose-binding domain-like"/>
    <property type="match status" value="4"/>
</dbReference>
<sequence length="1678" mass="183858">MNSKFVKKLAACIVASCLMATVAVPTVANAAGANYSVALTSIVDTTTNYRENPIGIDTDSLRFGWRMESNLIGQQQAAYEINLYKASDSSKAIWTTGKVDDGVSTGILYNGEPLDAATGYNWVVTVWDEQGKTYVSDPAYFETGVTNEQDWNAAEFIQLPVSSAAPIFRTEQTVDGTVDSARLYITAIGVYEAYINGEQVGKINKDGTTTYHHMNPGYGNGTTTIGYETYDVTSYLNDDAPFALSILAGTGWNDGKGDGAMGSTSGQPAVKAMMVINYTDKDGNQQQKKIVTNTEDWKGTLDGPITVNGVFYGEDYDARKEAALGDYKNVGYDDSNWLSSGSKEQTDSHILTNTFAPVTTKHLRLSVSETGPATSNDKENRLQIMELEALDTTGNNVVKGKLAIVSSNQEVGDQWNVANMTDGDDGTKTDYGYTSAILGTEGLESFHSDPPLTVDFTFDQPTELASLKLYCRTGIASVTNGVCPNYAKVYSIQVSDDGQSWKDVVTDYDAGRVENSFLQTTGITTTEYPGQIVASRGDSGQIVDAFEHQPISATLYTGEAAESQYEGGEIAVDNYYAYQLSEDELYQNGFVQVPEGQPIFENGITLKKGQTMIVNIGQNMTAIPEISFQSVPGATVSMKFAEMLNDGSSVGNGAFQANGPKGSLYTKSLRSARSEAHYTFATNAIETYQTKMSFFGYQYVQITATEDVTIYSMRSRALSSVSEQTGHITTNNEDVNRLFLNALYGQLSNYFTIPTDCPQRDERKGWTGDAQVFAQTGIYNFDAASFMIGYQDMLSELTMKQGYPGAVTSQWEWFNHWASGWSDIQVIYPWILYQQTGDRSILETNWEEMNHYMDWLKNNERAAYQAPAIQRNGFGDWLAFQGTGYEVIADYYYGYVTQLMEQMAGILGDAEKQSYYSERFENLKQTFLNTHVSFNDEPQLDPTIFEQPTTDNPGTSNIITNTFNETTAKYVRFTVSRTGPGTSDDNEYRLQMMELNVSKDGGENYALGKSVEASNTFDWGTSWGNAYLTDGNTETGYSSVNNGGNTLTGNPITVTVDLGQEQTFNQIGITCRNYDKSMETGVCVNYPKDYTIEVSSNGTDWTTIGRFATDNKPADKLVIKSGTGSPVMQNKGGKYEDNSQTALLWMLKLGYYTDDEMKNEAIRLLVKNIKNEDPDPSSIRAKYGENTLSVGFLGSNVITPVLTDIGYSDVSYDLLLNDSMPSWLFEVKAGATTIWERWNSYDPENGFGDQEMNSFNHFSYGSVAEWMYQYMVGIDSDIENPGFKHIILQPTLDTGEKYNDQNRINTVNGSYDSYYGLIESNWTSDQNQLSTYHAVIPANTTSTLYLPVSADKMEGFTAIPGVTFVGMTEHNGIEVAQFELVSGGYDFAVQNGKVVASIADGYVTEDAEPSDTDKTILDAVITYAENAKASGEYDNAIESVQKSFDKALKEAKTIAADHNATQETINQAWKTLLNEIHKLGFVAGDKTTLASLIEAANGINTELDRYVETGKAEFTVALEAAQAVYQDGDAMQTEVNEAADNLLKAMLNLRYKADKSILEEVLAEANKIDANAYTEESYAVLQTAIAEANEVMANENASQEEVNTAVANVQAAMDGLVAVEGGTTETPSTKPTEEGVQTGQETTTTKANAAKTGDFAPIAGIATIAIAGMTLILSRKKK</sequence>
<evidence type="ECO:0000256" key="1">
    <source>
        <dbReference type="ARBA" id="ARBA00001445"/>
    </source>
</evidence>
<dbReference type="Pfam" id="PF17390">
    <property type="entry name" value="Bac_rhamnosid_C"/>
    <property type="match status" value="1"/>
</dbReference>
<organism evidence="9 10">
    <name type="scientific">Clostridium facile</name>
    <dbReference type="NCBI Taxonomy" id="2763035"/>
    <lineage>
        <taxon>Bacteria</taxon>
        <taxon>Bacillati</taxon>
        <taxon>Bacillota</taxon>
        <taxon>Clostridia</taxon>
        <taxon>Eubacteriales</taxon>
        <taxon>Clostridiaceae</taxon>
        <taxon>Clostridium</taxon>
    </lineage>
</organism>
<dbReference type="Gene3D" id="2.60.40.10">
    <property type="entry name" value="Immunoglobulins"/>
    <property type="match status" value="1"/>
</dbReference>
<dbReference type="Pfam" id="PF25788">
    <property type="entry name" value="Ig_Rha78A_N"/>
    <property type="match status" value="1"/>
</dbReference>
<evidence type="ECO:0000259" key="8">
    <source>
        <dbReference type="PROSITE" id="PS50022"/>
    </source>
</evidence>
<feature type="domain" description="F5/8 type C" evidence="8">
    <location>
        <begin position="992"/>
        <end position="1104"/>
    </location>
</feature>
<keyword evidence="6" id="KW-1133">Transmembrane helix</keyword>
<dbReference type="EMBL" id="JACOQK010000001">
    <property type="protein sequence ID" value="MBC5786648.1"/>
    <property type="molecule type" value="Genomic_DNA"/>
</dbReference>
<keyword evidence="4" id="KW-0326">Glycosidase</keyword>
<proteinExistence type="predicted"/>
<evidence type="ECO:0000256" key="6">
    <source>
        <dbReference type="SAM" id="Phobius"/>
    </source>
</evidence>
<dbReference type="InterPro" id="IPR000421">
    <property type="entry name" value="FA58C"/>
</dbReference>
<keyword evidence="10" id="KW-1185">Reference proteome</keyword>
<evidence type="ECO:0000313" key="9">
    <source>
        <dbReference type="EMBL" id="MBC5786648.1"/>
    </source>
</evidence>
<dbReference type="InterPro" id="IPR008979">
    <property type="entry name" value="Galactose-bd-like_sf"/>
</dbReference>
<keyword evidence="3 9" id="KW-0378">Hydrolase</keyword>
<dbReference type="Proteomes" id="UP000649151">
    <property type="component" value="Unassembled WGS sequence"/>
</dbReference>
<comment type="catalytic activity">
    <reaction evidence="1">
        <text>Hydrolysis of terminal non-reducing alpha-L-rhamnose residues in alpha-L-rhamnosides.</text>
        <dbReference type="EC" id="3.2.1.40"/>
    </reaction>
</comment>
<comment type="caution">
    <text evidence="9">The sequence shown here is derived from an EMBL/GenBank/DDBJ whole genome shotgun (WGS) entry which is preliminary data.</text>
</comment>
<dbReference type="Pfam" id="PF07554">
    <property type="entry name" value="FIVAR"/>
    <property type="match status" value="3"/>
</dbReference>
<dbReference type="RefSeq" id="WP_186995910.1">
    <property type="nucleotide sequence ID" value="NZ_JACOQK010000001.1"/>
</dbReference>
<evidence type="ECO:0000256" key="3">
    <source>
        <dbReference type="ARBA" id="ARBA00022801"/>
    </source>
</evidence>
<dbReference type="InterPro" id="IPR008928">
    <property type="entry name" value="6-hairpin_glycosidase_sf"/>
</dbReference>
<dbReference type="InterPro" id="IPR008902">
    <property type="entry name" value="Rhamnosid_concanavalin"/>
</dbReference>
<evidence type="ECO:0000256" key="5">
    <source>
        <dbReference type="SAM" id="MobiDB-lite"/>
    </source>
</evidence>
<name>A0ABR7ING7_9CLOT</name>
<evidence type="ECO:0000256" key="2">
    <source>
        <dbReference type="ARBA" id="ARBA00012652"/>
    </source>
</evidence>
<feature type="region of interest" description="Disordered" evidence="5">
    <location>
        <begin position="1622"/>
        <end position="1648"/>
    </location>
</feature>
<dbReference type="InterPro" id="IPR013783">
    <property type="entry name" value="Ig-like_fold"/>
</dbReference>
<feature type="chain" id="PRO_5045911150" description="alpha-L-rhamnosidase" evidence="7">
    <location>
        <begin position="31"/>
        <end position="1678"/>
    </location>
</feature>
<dbReference type="InterPro" id="IPR035398">
    <property type="entry name" value="Bac_rhamnosid_C"/>
</dbReference>